<gene>
    <name evidence="1" type="ORF">V0288_05200</name>
</gene>
<keyword evidence="2" id="KW-1185">Reference proteome</keyword>
<sequence length="156" mass="17752">MEIERPDIIVTDPDGEYLLLVEVKLEYIESEIPDAIEQFKRTMASFDCSLGLLVAGEKIILLRDSLEKYGGESVSVVGEAKLPDSLLPPPDRYWQDSPQFEFEVRVQQWLENLQLGFDLDRLPEDLKTLLDEGSIIDLLRMGKVRTAGPRWSTVTV</sequence>
<dbReference type="AlphaFoldDB" id="A0AAW9QT60"/>
<dbReference type="Proteomes" id="UP001328733">
    <property type="component" value="Unassembled WGS sequence"/>
</dbReference>
<evidence type="ECO:0000313" key="1">
    <source>
        <dbReference type="EMBL" id="MEG3436508.1"/>
    </source>
</evidence>
<reference evidence="1 2" key="1">
    <citation type="submission" date="2024-01" db="EMBL/GenBank/DDBJ databases">
        <title>Genomic insights into the taxonomy and metabolism of the cyanobacterium Pannus brasiliensis CCIBt3594.</title>
        <authorList>
            <person name="Machado M."/>
            <person name="Botero N.B."/>
            <person name="Andreote A.P.D."/>
            <person name="Feitosa A.M.T."/>
            <person name="Popin R."/>
            <person name="Sivonen K."/>
            <person name="Fiore M.F."/>
        </authorList>
    </citation>
    <scope>NUCLEOTIDE SEQUENCE [LARGE SCALE GENOMIC DNA]</scope>
    <source>
        <strain evidence="1 2">CCIBt3594</strain>
    </source>
</reference>
<evidence type="ECO:0000313" key="2">
    <source>
        <dbReference type="Proteomes" id="UP001328733"/>
    </source>
</evidence>
<comment type="caution">
    <text evidence="1">The sequence shown here is derived from an EMBL/GenBank/DDBJ whole genome shotgun (WGS) entry which is preliminary data.</text>
</comment>
<protein>
    <recommendedName>
        <fullName evidence="3">Type I restriction enzyme R protein N-terminal domain-containing protein</fullName>
    </recommendedName>
</protein>
<proteinExistence type="predicted"/>
<name>A0AAW9QT60_9CHRO</name>
<organism evidence="1 2">
    <name type="scientific">Pannus brasiliensis CCIBt3594</name>
    <dbReference type="NCBI Taxonomy" id="1427578"/>
    <lineage>
        <taxon>Bacteria</taxon>
        <taxon>Bacillati</taxon>
        <taxon>Cyanobacteriota</taxon>
        <taxon>Cyanophyceae</taxon>
        <taxon>Oscillatoriophycideae</taxon>
        <taxon>Chroococcales</taxon>
        <taxon>Microcystaceae</taxon>
        <taxon>Pannus</taxon>
    </lineage>
</organism>
<evidence type="ECO:0008006" key="3">
    <source>
        <dbReference type="Google" id="ProtNLM"/>
    </source>
</evidence>
<accession>A0AAW9QT60</accession>
<dbReference type="EMBL" id="JBAFSM010000006">
    <property type="protein sequence ID" value="MEG3436508.1"/>
    <property type="molecule type" value="Genomic_DNA"/>
</dbReference>